<organism evidence="1 2">
    <name type="scientific">Batrachochytrium dendrobatidis (strain JEL423)</name>
    <dbReference type="NCBI Taxonomy" id="403673"/>
    <lineage>
        <taxon>Eukaryota</taxon>
        <taxon>Fungi</taxon>
        <taxon>Fungi incertae sedis</taxon>
        <taxon>Chytridiomycota</taxon>
        <taxon>Chytridiomycota incertae sedis</taxon>
        <taxon>Chytridiomycetes</taxon>
        <taxon>Rhizophydiales</taxon>
        <taxon>Rhizophydiales incertae sedis</taxon>
        <taxon>Batrachochytrium</taxon>
    </lineage>
</organism>
<reference evidence="1 2" key="1">
    <citation type="submission" date="2006-10" db="EMBL/GenBank/DDBJ databases">
        <title>The Genome Sequence of Batrachochytrium dendrobatidis JEL423.</title>
        <authorList>
            <consortium name="The Broad Institute Genome Sequencing Platform"/>
            <person name="Birren B."/>
            <person name="Lander E."/>
            <person name="Galagan J."/>
            <person name="Cuomo C."/>
            <person name="Devon K."/>
            <person name="Jaffe D."/>
            <person name="Butler J."/>
            <person name="Alvarez P."/>
            <person name="Gnerre S."/>
            <person name="Grabherr M."/>
            <person name="Kleber M."/>
            <person name="Mauceli E."/>
            <person name="Brockman W."/>
            <person name="Young S."/>
            <person name="LaButti K."/>
            <person name="Sykes S."/>
            <person name="DeCaprio D."/>
            <person name="Crawford M."/>
            <person name="Koehrsen M."/>
            <person name="Engels R."/>
            <person name="Montgomery P."/>
            <person name="Pearson M."/>
            <person name="Howarth C."/>
            <person name="Larson L."/>
            <person name="White J."/>
            <person name="O'Leary S."/>
            <person name="Kodira C."/>
            <person name="Zeng Q."/>
            <person name="Yandava C."/>
            <person name="Alvarado L."/>
            <person name="Longcore J."/>
            <person name="James T."/>
        </authorList>
    </citation>
    <scope>NUCLEOTIDE SEQUENCE [LARGE SCALE GENOMIC DNA]</scope>
    <source>
        <strain evidence="1 2">JEL423</strain>
    </source>
</reference>
<dbReference type="OrthoDB" id="2159801at2759"/>
<dbReference type="EMBL" id="DS022309">
    <property type="protein sequence ID" value="OAJ43248.1"/>
    <property type="molecule type" value="Genomic_DNA"/>
</dbReference>
<reference evidence="1 2" key="2">
    <citation type="submission" date="2016-05" db="EMBL/GenBank/DDBJ databases">
        <title>Lineage-specific infection strategies underlie the spectrum of fungal disease in amphibians.</title>
        <authorList>
            <person name="Cuomo C.A."/>
            <person name="Farrer R.A."/>
            <person name="James T."/>
            <person name="Longcore J."/>
            <person name="Birren B."/>
        </authorList>
    </citation>
    <scope>NUCLEOTIDE SEQUENCE [LARGE SCALE GENOMIC DNA]</scope>
    <source>
        <strain evidence="1 2">JEL423</strain>
    </source>
</reference>
<proteinExistence type="predicted"/>
<sequence>MSQFPKSSVGKLIYVSPNESIRLETEEKTRLRLERICQVRTQEKKLAAERRNNFKQQSGQEWSNVVEKLHVKWSDDKEKEENHLHELMDKMSKRIGEAHLDASFKSLDKRKCSQQLLESIAQSQQTEIVRSRVAASHQRRQHYDRIEPILLRNAILHSVQQQESFRARLVANQYREQKRSSFPIVEIVSKPLAQTHYRSLQHRPQNYDNSSLHREYAVVRCQQPHHPAQNSKNAKAVAVIEHQARAQQLYARREVLQTLDQNARVRHERAIVGIQLNKKRDKVLSELDRLDMDDRQRKQVNAGLYSAKFRPDHIRVGSEQLHAQFGTQFNMDKDYGTALQTTGYARSSHRKLDQRSNASYSIELTKKAGDELDVICTKPRRSTTINSDHYTAETLDNKI</sequence>
<protein>
    <submittedName>
        <fullName evidence="1">Uncharacterized protein</fullName>
    </submittedName>
</protein>
<evidence type="ECO:0000313" key="1">
    <source>
        <dbReference type="EMBL" id="OAJ43248.1"/>
    </source>
</evidence>
<gene>
    <name evidence="1" type="ORF">BDEG_26621</name>
</gene>
<accession>A0A177WSY1</accession>
<dbReference type="Proteomes" id="UP000077115">
    <property type="component" value="Unassembled WGS sequence"/>
</dbReference>
<name>A0A177WSY1_BATDL</name>
<dbReference type="VEuPathDB" id="FungiDB:BDEG_26621"/>
<evidence type="ECO:0000313" key="2">
    <source>
        <dbReference type="Proteomes" id="UP000077115"/>
    </source>
</evidence>
<dbReference type="STRING" id="403673.A0A177WSY1"/>
<dbReference type="AlphaFoldDB" id="A0A177WSY1"/>